<reference evidence="1 2" key="1">
    <citation type="submission" date="2019-10" db="EMBL/GenBank/DDBJ databases">
        <title>Whole genome shotgun sequence of Acrocarpospora pleiomorpha NBRC 16267.</title>
        <authorList>
            <person name="Ichikawa N."/>
            <person name="Kimura A."/>
            <person name="Kitahashi Y."/>
            <person name="Komaki H."/>
            <person name="Oguchi A."/>
        </authorList>
    </citation>
    <scope>NUCLEOTIDE SEQUENCE [LARGE SCALE GENOMIC DNA]</scope>
    <source>
        <strain evidence="1 2">NBRC 16267</strain>
    </source>
</reference>
<evidence type="ECO:0000313" key="2">
    <source>
        <dbReference type="Proteomes" id="UP000377595"/>
    </source>
</evidence>
<organism evidence="1 2">
    <name type="scientific">Acrocarpospora pleiomorpha</name>
    <dbReference type="NCBI Taxonomy" id="90975"/>
    <lineage>
        <taxon>Bacteria</taxon>
        <taxon>Bacillati</taxon>
        <taxon>Actinomycetota</taxon>
        <taxon>Actinomycetes</taxon>
        <taxon>Streptosporangiales</taxon>
        <taxon>Streptosporangiaceae</taxon>
        <taxon>Acrocarpospora</taxon>
    </lineage>
</organism>
<evidence type="ECO:0008006" key="3">
    <source>
        <dbReference type="Google" id="ProtNLM"/>
    </source>
</evidence>
<name>A0A5M3X8A7_9ACTN</name>
<keyword evidence="2" id="KW-1185">Reference proteome</keyword>
<dbReference type="InterPro" id="IPR011010">
    <property type="entry name" value="DNA_brk_join_enz"/>
</dbReference>
<dbReference type="Proteomes" id="UP000377595">
    <property type="component" value="Unassembled WGS sequence"/>
</dbReference>
<dbReference type="AlphaFoldDB" id="A0A5M3X8A7"/>
<gene>
    <name evidence="1" type="ORF">Aple_008100</name>
</gene>
<dbReference type="SUPFAM" id="SSF56349">
    <property type="entry name" value="DNA breaking-rejoining enzymes"/>
    <property type="match status" value="1"/>
</dbReference>
<dbReference type="EMBL" id="BLAF01000005">
    <property type="protein sequence ID" value="GES17915.1"/>
    <property type="molecule type" value="Genomic_DNA"/>
</dbReference>
<proteinExistence type="predicted"/>
<comment type="caution">
    <text evidence="1">The sequence shown here is derived from an EMBL/GenBank/DDBJ whole genome shotgun (WGS) entry which is preliminary data.</text>
</comment>
<dbReference type="GO" id="GO:0003677">
    <property type="term" value="F:DNA binding"/>
    <property type="evidence" value="ECO:0007669"/>
    <property type="project" value="InterPro"/>
</dbReference>
<evidence type="ECO:0000313" key="1">
    <source>
        <dbReference type="EMBL" id="GES17915.1"/>
    </source>
</evidence>
<protein>
    <recommendedName>
        <fullName evidence="3">Tyr recombinase domain-containing protein</fullName>
    </recommendedName>
</protein>
<accession>A0A5M3X8A7</accession>
<sequence>MSLLAGIRTEEARALTWPEVDLKAGTIAVYRFVRGDTKRA</sequence>
<dbReference type="RefSeq" id="WP_281361522.1">
    <property type="nucleotide sequence ID" value="NZ_BAAAHM010000011.1"/>
</dbReference>